<keyword evidence="2" id="KW-0238">DNA-binding</keyword>
<dbReference type="OrthoDB" id="9798934at2"/>
<dbReference type="SMART" id="SM00354">
    <property type="entry name" value="HTH_LACI"/>
    <property type="match status" value="1"/>
</dbReference>
<organism evidence="5 6">
    <name type="scientific">Alteribacillus bidgolensis</name>
    <dbReference type="NCBI Taxonomy" id="930129"/>
    <lineage>
        <taxon>Bacteria</taxon>
        <taxon>Bacillati</taxon>
        <taxon>Bacillota</taxon>
        <taxon>Bacilli</taxon>
        <taxon>Bacillales</taxon>
        <taxon>Bacillaceae</taxon>
        <taxon>Alteribacillus</taxon>
    </lineage>
</organism>
<dbReference type="Pfam" id="PF00356">
    <property type="entry name" value="LacI"/>
    <property type="match status" value="1"/>
</dbReference>
<dbReference type="InterPro" id="IPR000843">
    <property type="entry name" value="HTH_LacI"/>
</dbReference>
<dbReference type="SUPFAM" id="SSF53822">
    <property type="entry name" value="Periplasmic binding protein-like I"/>
    <property type="match status" value="1"/>
</dbReference>
<proteinExistence type="predicted"/>
<evidence type="ECO:0000313" key="5">
    <source>
        <dbReference type="EMBL" id="SDI47827.1"/>
    </source>
</evidence>
<dbReference type="Gene3D" id="1.10.260.40">
    <property type="entry name" value="lambda repressor-like DNA-binding domains"/>
    <property type="match status" value="1"/>
</dbReference>
<dbReference type="InterPro" id="IPR010982">
    <property type="entry name" value="Lambda_DNA-bd_dom_sf"/>
</dbReference>
<dbReference type="CDD" id="cd06286">
    <property type="entry name" value="PBP1_CcpB-like"/>
    <property type="match status" value="1"/>
</dbReference>
<name>A0A1G8KWV3_9BACI</name>
<dbReference type="Pfam" id="PF13377">
    <property type="entry name" value="Peripla_BP_3"/>
    <property type="match status" value="1"/>
</dbReference>
<dbReference type="Proteomes" id="UP000199017">
    <property type="component" value="Unassembled WGS sequence"/>
</dbReference>
<accession>A0A1G8KWV3</accession>
<feature type="domain" description="HTH lacI-type" evidence="4">
    <location>
        <begin position="2"/>
        <end position="56"/>
    </location>
</feature>
<evidence type="ECO:0000256" key="3">
    <source>
        <dbReference type="ARBA" id="ARBA00023163"/>
    </source>
</evidence>
<dbReference type="PANTHER" id="PTHR30146">
    <property type="entry name" value="LACI-RELATED TRANSCRIPTIONAL REPRESSOR"/>
    <property type="match status" value="1"/>
</dbReference>
<dbReference type="InterPro" id="IPR046335">
    <property type="entry name" value="LacI/GalR-like_sensor"/>
</dbReference>
<evidence type="ECO:0000259" key="4">
    <source>
        <dbReference type="PROSITE" id="PS50932"/>
    </source>
</evidence>
<dbReference type="AlphaFoldDB" id="A0A1G8KWV3"/>
<keyword evidence="1" id="KW-0805">Transcription regulation</keyword>
<evidence type="ECO:0000313" key="6">
    <source>
        <dbReference type="Proteomes" id="UP000199017"/>
    </source>
</evidence>
<dbReference type="GO" id="GO:0003700">
    <property type="term" value="F:DNA-binding transcription factor activity"/>
    <property type="evidence" value="ECO:0007669"/>
    <property type="project" value="TreeGrafter"/>
</dbReference>
<gene>
    <name evidence="5" type="ORF">SAMN05216352_10847</name>
</gene>
<dbReference type="PRINTS" id="PR00036">
    <property type="entry name" value="HTHLACI"/>
</dbReference>
<keyword evidence="6" id="KW-1185">Reference proteome</keyword>
<dbReference type="RefSeq" id="WP_091585880.1">
    <property type="nucleotide sequence ID" value="NZ_FNDU01000008.1"/>
</dbReference>
<sequence length="330" mass="36940">MPTISDVAKLSGLSKSTVSRVINNYPHVSKEKRELVEKAMKELSYTPSPTARRMRGQVTTTIGVIIPRITNPFFSYLVNAIEQTAYKNGHQVIIFQSNENKEKEIDFLNLLKTNQVDGVIMTAIENDWEVVRSFQEFGPILLCNEYLNNADVPTVRLDQIKGAYIGTKHLLEKGHTKIAYCTGGLFAVDGKDCDRNQGFQKAMQEGGLTVNPPWVFVNKHTMEDGKAVMRQILDMKERPTAVFTGSDEVAGGIIVEAKESGLNIPEDIAVIGFDDQPLAELVAPKLTTIRQPVNDMGQKAVQIMIKMLNHEKLEQMEYELPIELICRQST</sequence>
<keyword evidence="3" id="KW-0804">Transcription</keyword>
<dbReference type="PROSITE" id="PS50932">
    <property type="entry name" value="HTH_LACI_2"/>
    <property type="match status" value="1"/>
</dbReference>
<dbReference type="GO" id="GO:0000976">
    <property type="term" value="F:transcription cis-regulatory region binding"/>
    <property type="evidence" value="ECO:0007669"/>
    <property type="project" value="TreeGrafter"/>
</dbReference>
<reference evidence="5 6" key="1">
    <citation type="submission" date="2016-10" db="EMBL/GenBank/DDBJ databases">
        <authorList>
            <person name="de Groot N.N."/>
        </authorList>
    </citation>
    <scope>NUCLEOTIDE SEQUENCE [LARGE SCALE GENOMIC DNA]</scope>
    <source>
        <strain evidence="6">P4B,CCM 7963,CECT 7998,DSM 25260,IBRC-M 10614,KCTC 13821</strain>
    </source>
</reference>
<dbReference type="STRING" id="930129.SAMN05216352_10847"/>
<dbReference type="PANTHER" id="PTHR30146:SF136">
    <property type="entry name" value="NTD BIOSYNTHESIS OPERON REGULATOR NTDR"/>
    <property type="match status" value="1"/>
</dbReference>
<dbReference type="InterPro" id="IPR028082">
    <property type="entry name" value="Peripla_BP_I"/>
</dbReference>
<evidence type="ECO:0000256" key="1">
    <source>
        <dbReference type="ARBA" id="ARBA00023015"/>
    </source>
</evidence>
<dbReference type="Gene3D" id="3.40.50.2300">
    <property type="match status" value="2"/>
</dbReference>
<dbReference type="EMBL" id="FNDU01000008">
    <property type="protein sequence ID" value="SDI47827.1"/>
    <property type="molecule type" value="Genomic_DNA"/>
</dbReference>
<protein>
    <submittedName>
        <fullName evidence="5">Transcriptional regulator, LacI family</fullName>
    </submittedName>
</protein>
<dbReference type="SUPFAM" id="SSF47413">
    <property type="entry name" value="lambda repressor-like DNA-binding domains"/>
    <property type="match status" value="1"/>
</dbReference>
<dbReference type="CDD" id="cd01392">
    <property type="entry name" value="HTH_LacI"/>
    <property type="match status" value="1"/>
</dbReference>
<evidence type="ECO:0000256" key="2">
    <source>
        <dbReference type="ARBA" id="ARBA00023125"/>
    </source>
</evidence>